<gene>
    <name evidence="6" type="ORF">QJ036_08120</name>
</gene>
<feature type="domain" description="SpaA-like prealbumin fold" evidence="5">
    <location>
        <begin position="275"/>
        <end position="351"/>
    </location>
</feature>
<feature type="domain" description="SpaA-like prealbumin fold" evidence="5">
    <location>
        <begin position="537"/>
        <end position="621"/>
    </location>
</feature>
<evidence type="ECO:0000313" key="7">
    <source>
        <dbReference type="Proteomes" id="UP001300383"/>
    </source>
</evidence>
<keyword evidence="3" id="KW-0732">Signal</keyword>
<evidence type="ECO:0000313" key="6">
    <source>
        <dbReference type="EMBL" id="MDI9242437.1"/>
    </source>
</evidence>
<keyword evidence="7" id="KW-1185">Reference proteome</keyword>
<evidence type="ECO:0000256" key="1">
    <source>
        <dbReference type="ARBA" id="ARBA00007257"/>
    </source>
</evidence>
<dbReference type="PANTHER" id="PTHR36108">
    <property type="entry name" value="COLOSSIN-B-RELATED"/>
    <property type="match status" value="1"/>
</dbReference>
<reference evidence="6 7" key="1">
    <citation type="submission" date="2023-05" db="EMBL/GenBank/DDBJ databases">
        <title>[ruminococcus] sp. nov., isolated from a pig farm feces dump.</title>
        <authorList>
            <person name="Chang Y.-H."/>
        </authorList>
    </citation>
    <scope>NUCLEOTIDE SEQUENCE [LARGE SCALE GENOMIC DNA]</scope>
    <source>
        <strain evidence="6 7">YH-rum2234</strain>
    </source>
</reference>
<dbReference type="Pfam" id="PF17802">
    <property type="entry name" value="SpaA"/>
    <property type="match status" value="4"/>
</dbReference>
<organism evidence="6 7">
    <name type="scientific">Fusibacillus kribbianus</name>
    <dbReference type="NCBI Taxonomy" id="3044208"/>
    <lineage>
        <taxon>Bacteria</taxon>
        <taxon>Bacillati</taxon>
        <taxon>Bacillota</taxon>
        <taxon>Clostridia</taxon>
        <taxon>Lachnospirales</taxon>
        <taxon>Lachnospiraceae</taxon>
        <taxon>Fusibacillus</taxon>
    </lineage>
</organism>
<name>A0AAP4BBK2_9FIRM</name>
<comment type="caution">
    <text evidence="6">The sequence shown here is derived from an EMBL/GenBank/DDBJ whole genome shotgun (WGS) entry which is preliminary data.</text>
</comment>
<dbReference type="Gene3D" id="2.60.40.10">
    <property type="entry name" value="Immunoglobulins"/>
    <property type="match status" value="4"/>
</dbReference>
<proteinExistence type="inferred from homology"/>
<evidence type="ECO:0000256" key="2">
    <source>
        <dbReference type="ARBA" id="ARBA00022525"/>
    </source>
</evidence>
<comment type="similarity">
    <text evidence="1">Belongs to the serine-aspartate repeat-containing protein (SDr) family.</text>
</comment>
<keyword evidence="4" id="KW-1133">Transmembrane helix</keyword>
<dbReference type="InterPro" id="IPR041033">
    <property type="entry name" value="SpaA_PFL_dom_1"/>
</dbReference>
<evidence type="ECO:0000256" key="3">
    <source>
        <dbReference type="ARBA" id="ARBA00022729"/>
    </source>
</evidence>
<dbReference type="Proteomes" id="UP001300383">
    <property type="component" value="Unassembled WGS sequence"/>
</dbReference>
<dbReference type="PANTHER" id="PTHR36108:SF13">
    <property type="entry name" value="COLOSSIN-B-RELATED"/>
    <property type="match status" value="1"/>
</dbReference>
<keyword evidence="2" id="KW-0964">Secreted</keyword>
<keyword evidence="4" id="KW-0812">Transmembrane</keyword>
<dbReference type="RefSeq" id="WP_283230883.1">
    <property type="nucleotide sequence ID" value="NZ_JASGBQ010000012.1"/>
</dbReference>
<dbReference type="InterPro" id="IPR013783">
    <property type="entry name" value="Ig-like_fold"/>
</dbReference>
<evidence type="ECO:0000256" key="4">
    <source>
        <dbReference type="SAM" id="Phobius"/>
    </source>
</evidence>
<feature type="domain" description="SpaA-like prealbumin fold" evidence="5">
    <location>
        <begin position="361"/>
        <end position="445"/>
    </location>
</feature>
<dbReference type="EMBL" id="JASGBQ010000012">
    <property type="protein sequence ID" value="MDI9242437.1"/>
    <property type="molecule type" value="Genomic_DNA"/>
</dbReference>
<sequence length="694" mass="75574">MKKRRMISIFLIIITGVMSVPLAGRAHPQGIAVTGAKPEGWLFHYIDGHTSPGWYYFEENSGELLYCIEPHANRVGGPRTEWSTLDQYFGNDKKFANRLSLIGYFGIHSGWGLDGWAAAQSLIWSYVMKRNGETGTQWISTGTITSEEVLQTYYAAIEEKVEFYLKTPDFGSSAISLEAGKEITLTDKNGVFSTMEVQEVSGPLQISRNGNGLTIKATGIQGGTGSIRLVKPLSGALSGTGFAYVSENLQDMMTCGYYEPVFADIKVSITPARTEVKFSKQAAGTGMELPGAALKVTAFDGTEMDSWISGEEPHSIAGLLVGQKYVLTEALPAPGYATAAAIPFTVEQNTGMIIMEDAITRVEISKQDMATGEELPGARLQVTNEAGEIIEEWVSEEEPHVIEGLVVGKTYFLTELLPAPGYATAEPIPFTVEDTGEVQQAVMEDDITKVEISKRDITTGEELSGARLQVKNEAGEIIEEWVSEEEPHVIEGLTAGETYLLTELLPAPGYVTAEPILFMVEDTGEVQQVVMEDAVTRVEISKRDMATGEELTGARLQITNEAGEVIEEWVSEEEPHVIEGLKAGETYRLHEELPPDGYLEAEDIFFQVEDTAEIQTVIMNDQQIPIKTVSDMEDTRSLIAPATGVSHSLSAPATGDAHSLGIPAAGMILSAVLLGGLYVCTKRKQYNDKQEEPK</sequence>
<dbReference type="AlphaFoldDB" id="A0AAP4BBK2"/>
<evidence type="ECO:0000259" key="5">
    <source>
        <dbReference type="Pfam" id="PF17802"/>
    </source>
</evidence>
<accession>A0AAP4BBK2</accession>
<protein>
    <submittedName>
        <fullName evidence="6">SpaA isopeptide-forming pilin-related protein</fullName>
    </submittedName>
</protein>
<feature type="transmembrane region" description="Helical" evidence="4">
    <location>
        <begin position="660"/>
        <end position="680"/>
    </location>
</feature>
<feature type="domain" description="SpaA-like prealbumin fold" evidence="5">
    <location>
        <begin position="449"/>
        <end position="533"/>
    </location>
</feature>
<keyword evidence="4" id="KW-0472">Membrane</keyword>